<evidence type="ECO:0000313" key="2">
    <source>
        <dbReference type="EMBL" id="WTU77509.1"/>
    </source>
</evidence>
<name>A0AAU2JYZ7_9ACTN</name>
<feature type="region of interest" description="Disordered" evidence="1">
    <location>
        <begin position="200"/>
        <end position="236"/>
    </location>
</feature>
<protein>
    <submittedName>
        <fullName evidence="2">Uncharacterized protein</fullName>
    </submittedName>
</protein>
<dbReference type="EMBL" id="CP108264">
    <property type="protein sequence ID" value="WTU77509.1"/>
    <property type="molecule type" value="Genomic_DNA"/>
</dbReference>
<sequence>MSRTDHRPDFRLDGFEPANDMVEEAFEDHIDSEHDSMTTLASHHSPDGRASYYVIHNGAVTWGIPGEPQLIALRLERDMTAKSFSFEHATLPLPAMAQSWLIKRGCPAEAIALPPGMGTQPADAATVALQQRLAADGDRFALLHSYTDDTATSPETTVLLRALDERVEKPFRVLLEQADLDTYTHTLREGAFETYEAAEEWLEDRSTPLPPAAPSTRTTSPTAPPVAPPQVRGRVR</sequence>
<dbReference type="AlphaFoldDB" id="A0AAU2JYZ7"/>
<gene>
    <name evidence="2" type="ORF">OG327_31605</name>
</gene>
<organism evidence="2">
    <name type="scientific">Streptomyces sp. NBC_00049</name>
    <dbReference type="NCBI Taxonomy" id="2903617"/>
    <lineage>
        <taxon>Bacteria</taxon>
        <taxon>Bacillati</taxon>
        <taxon>Actinomycetota</taxon>
        <taxon>Actinomycetes</taxon>
        <taxon>Kitasatosporales</taxon>
        <taxon>Streptomycetaceae</taxon>
        <taxon>Streptomyces</taxon>
    </lineage>
</organism>
<proteinExistence type="predicted"/>
<evidence type="ECO:0000256" key="1">
    <source>
        <dbReference type="SAM" id="MobiDB-lite"/>
    </source>
</evidence>
<accession>A0AAU2JYZ7</accession>
<reference evidence="2" key="1">
    <citation type="submission" date="2022-10" db="EMBL/GenBank/DDBJ databases">
        <title>The complete genomes of actinobacterial strains from the NBC collection.</title>
        <authorList>
            <person name="Joergensen T.S."/>
            <person name="Alvarez Arevalo M."/>
            <person name="Sterndorff E.B."/>
            <person name="Faurdal D."/>
            <person name="Vuksanovic O."/>
            <person name="Mourched A.-S."/>
            <person name="Charusanti P."/>
            <person name="Shaw S."/>
            <person name="Blin K."/>
            <person name="Weber T."/>
        </authorList>
    </citation>
    <scope>NUCLEOTIDE SEQUENCE</scope>
    <source>
        <strain evidence="2">NBC_00049</strain>
    </source>
</reference>